<dbReference type="PANTHER" id="PTHR12585:SF69">
    <property type="entry name" value="FI11703P"/>
    <property type="match status" value="1"/>
</dbReference>
<dbReference type="OrthoDB" id="10071381at2759"/>
<evidence type="ECO:0000259" key="4">
    <source>
        <dbReference type="Pfam" id="PF04825"/>
    </source>
</evidence>
<feature type="domain" description="Rad21/Rec8-like protein N-terminal" evidence="4">
    <location>
        <begin position="1"/>
        <end position="101"/>
    </location>
</feature>
<evidence type="ECO:0000256" key="2">
    <source>
        <dbReference type="ARBA" id="ARBA00023242"/>
    </source>
</evidence>
<evidence type="ECO:0000313" key="6">
    <source>
        <dbReference type="Proteomes" id="UP000800036"/>
    </source>
</evidence>
<dbReference type="InterPro" id="IPR023093">
    <property type="entry name" value="ScpA-like_C"/>
</dbReference>
<dbReference type="GO" id="GO:0003682">
    <property type="term" value="F:chromatin binding"/>
    <property type="evidence" value="ECO:0007669"/>
    <property type="project" value="TreeGrafter"/>
</dbReference>
<keyword evidence="2" id="KW-0539">Nucleus</keyword>
<dbReference type="CDD" id="cd21788">
    <property type="entry name" value="Rad21_Rec8_M_SpRad21p-like"/>
    <property type="match status" value="1"/>
</dbReference>
<evidence type="ECO:0000256" key="3">
    <source>
        <dbReference type="SAM" id="MobiDB-lite"/>
    </source>
</evidence>
<organism evidence="5 6">
    <name type="scientific">Bimuria novae-zelandiae CBS 107.79</name>
    <dbReference type="NCBI Taxonomy" id="1447943"/>
    <lineage>
        <taxon>Eukaryota</taxon>
        <taxon>Fungi</taxon>
        <taxon>Dikarya</taxon>
        <taxon>Ascomycota</taxon>
        <taxon>Pezizomycotina</taxon>
        <taxon>Dothideomycetes</taxon>
        <taxon>Pleosporomycetidae</taxon>
        <taxon>Pleosporales</taxon>
        <taxon>Massarineae</taxon>
        <taxon>Didymosphaeriaceae</taxon>
        <taxon>Bimuria</taxon>
    </lineage>
</organism>
<evidence type="ECO:0000313" key="5">
    <source>
        <dbReference type="EMBL" id="KAF1973288.1"/>
    </source>
</evidence>
<dbReference type="InterPro" id="IPR006910">
    <property type="entry name" value="Rad21_Rec8_N"/>
</dbReference>
<dbReference type="InterPro" id="IPR036390">
    <property type="entry name" value="WH_DNA-bd_sf"/>
</dbReference>
<evidence type="ECO:0000256" key="1">
    <source>
        <dbReference type="ARBA" id="ARBA00004123"/>
    </source>
</evidence>
<dbReference type="Gene3D" id="1.10.10.580">
    <property type="entry name" value="Structural maintenance of chromosome 1. Chain E"/>
    <property type="match status" value="1"/>
</dbReference>
<accession>A0A6A5V8X3</accession>
<feature type="compositionally biased region" description="Polar residues" evidence="3">
    <location>
        <begin position="327"/>
        <end position="343"/>
    </location>
</feature>
<dbReference type="EMBL" id="ML976681">
    <property type="protein sequence ID" value="KAF1973288.1"/>
    <property type="molecule type" value="Genomic_DNA"/>
</dbReference>
<proteinExistence type="predicted"/>
<feature type="compositionally biased region" description="Polar residues" evidence="3">
    <location>
        <begin position="152"/>
        <end position="161"/>
    </location>
</feature>
<feature type="region of interest" description="Disordered" evidence="3">
    <location>
        <begin position="401"/>
        <end position="488"/>
    </location>
</feature>
<keyword evidence="6" id="KW-1185">Reference proteome</keyword>
<feature type="region of interest" description="Disordered" evidence="3">
    <location>
        <begin position="262"/>
        <end position="344"/>
    </location>
</feature>
<name>A0A6A5V8X3_9PLEO</name>
<dbReference type="Proteomes" id="UP000800036">
    <property type="component" value="Unassembled WGS sequence"/>
</dbReference>
<feature type="compositionally biased region" description="Low complexity" evidence="3">
    <location>
        <begin position="413"/>
        <end position="423"/>
    </location>
</feature>
<dbReference type="FunFam" id="1.10.10.580:FF:000004">
    <property type="entry name" value="Double-strand-break repair protein rad21"/>
    <property type="match status" value="1"/>
</dbReference>
<dbReference type="SUPFAM" id="SSF46785">
    <property type="entry name" value="Winged helix' DNA-binding domain"/>
    <property type="match status" value="1"/>
</dbReference>
<dbReference type="GO" id="GO:0030892">
    <property type="term" value="C:mitotic cohesin complex"/>
    <property type="evidence" value="ECO:0007669"/>
    <property type="project" value="TreeGrafter"/>
</dbReference>
<gene>
    <name evidence="5" type="ORF">BU23DRAFT_464776</name>
</gene>
<dbReference type="InterPro" id="IPR039781">
    <property type="entry name" value="Rad21/Rec8-like"/>
</dbReference>
<feature type="compositionally biased region" description="Acidic residues" evidence="3">
    <location>
        <begin position="460"/>
        <end position="473"/>
    </location>
</feature>
<dbReference type="GO" id="GO:0005634">
    <property type="term" value="C:nucleus"/>
    <property type="evidence" value="ECO:0007669"/>
    <property type="project" value="UniProtKB-SubCell"/>
</dbReference>
<sequence>MFYPTELLQRSGPLAHVWLAANAEKKLTKQQVLQDKIEQDINEIMRPQAPFSLRLSGSLMFGVVRIYSRKARYLLDDCTDALWRIKMAFKPGNIDLPTNAHVANPAALILQDAITDIDLLAPMPDPSLLLSQSLDLPYLGPSDLSGDWEADSSQFLSTSVEQPRAEPEILDDSDDLNLDLGEDLDIPPPLDEGTSIEIGRDAPLERRLSEEFGTELGNKDLEEDVDLGLDLGDDLTEVPPRPDITITTADVDMGGMSDLEELVVPEPEPERERSASPLSELGEEEERALEQEVQNSSMFQPAPEREQEEEEEEQHQARAKRRRVIQQDAQTQLSSTEIRAQQNNREDILKPVSFLPRDPLLMALMNMQKSGGFVSSILGDGRSQGWAPELRGILSLEVVSRPAQKRKRDSGVAAAAEARASAEPTPQLEFEEDQPLIEEGDIGLGGDSSLHGDEEGLQLPEDEPIPQDEEEEVFSPIPDNFDDTTAPILHPAESGVVSLETKHAVHLLRQVFGDAAETSEEERLNTAVSFQGLFPEATTAKPDIARMFNEILVLGTKDAIKVEQRSDNDELGGPIRIRAKRGLWGSWAETDVSGAEAIKKAAAAEAGPAITDDTQATATSAAPIPSAEIFAEA</sequence>
<protein>
    <recommendedName>
        <fullName evidence="4">Rad21/Rec8-like protein N-terminal domain-containing protein</fullName>
    </recommendedName>
</protein>
<dbReference type="AlphaFoldDB" id="A0A6A5V8X3"/>
<feature type="compositionally biased region" description="Acidic residues" evidence="3">
    <location>
        <begin position="429"/>
        <end position="441"/>
    </location>
</feature>
<dbReference type="GO" id="GO:1990414">
    <property type="term" value="P:replication-born double-strand break repair via sister chromatid exchange"/>
    <property type="evidence" value="ECO:0007669"/>
    <property type="project" value="TreeGrafter"/>
</dbReference>
<dbReference type="Pfam" id="PF04825">
    <property type="entry name" value="Rad21_Rec8_N"/>
    <property type="match status" value="1"/>
</dbReference>
<comment type="subcellular location">
    <subcellularLocation>
        <location evidence="1">Nucleus</location>
    </subcellularLocation>
</comment>
<dbReference type="PANTHER" id="PTHR12585">
    <property type="entry name" value="SCC1 / RAD21 FAMILY MEMBER"/>
    <property type="match status" value="1"/>
</dbReference>
<dbReference type="GO" id="GO:0007064">
    <property type="term" value="P:mitotic sister chromatid cohesion"/>
    <property type="evidence" value="ECO:0007669"/>
    <property type="project" value="TreeGrafter"/>
</dbReference>
<feature type="region of interest" description="Disordered" evidence="3">
    <location>
        <begin position="152"/>
        <end position="176"/>
    </location>
</feature>
<reference evidence="5" key="1">
    <citation type="journal article" date="2020" name="Stud. Mycol.">
        <title>101 Dothideomycetes genomes: a test case for predicting lifestyles and emergence of pathogens.</title>
        <authorList>
            <person name="Haridas S."/>
            <person name="Albert R."/>
            <person name="Binder M."/>
            <person name="Bloem J."/>
            <person name="Labutti K."/>
            <person name="Salamov A."/>
            <person name="Andreopoulos B."/>
            <person name="Baker S."/>
            <person name="Barry K."/>
            <person name="Bills G."/>
            <person name="Bluhm B."/>
            <person name="Cannon C."/>
            <person name="Castanera R."/>
            <person name="Culley D."/>
            <person name="Daum C."/>
            <person name="Ezra D."/>
            <person name="Gonzalez J."/>
            <person name="Henrissat B."/>
            <person name="Kuo A."/>
            <person name="Liang C."/>
            <person name="Lipzen A."/>
            <person name="Lutzoni F."/>
            <person name="Magnuson J."/>
            <person name="Mondo S."/>
            <person name="Nolan M."/>
            <person name="Ohm R."/>
            <person name="Pangilinan J."/>
            <person name="Park H.-J."/>
            <person name="Ramirez L."/>
            <person name="Alfaro M."/>
            <person name="Sun H."/>
            <person name="Tritt A."/>
            <person name="Yoshinaga Y."/>
            <person name="Zwiers L.-H."/>
            <person name="Turgeon B."/>
            <person name="Goodwin S."/>
            <person name="Spatafora J."/>
            <person name="Crous P."/>
            <person name="Grigoriev I."/>
        </authorList>
    </citation>
    <scope>NUCLEOTIDE SEQUENCE</scope>
    <source>
        <strain evidence="5">CBS 107.79</strain>
    </source>
</reference>